<evidence type="ECO:0000313" key="4">
    <source>
        <dbReference type="EMBL" id="SDX53558.1"/>
    </source>
</evidence>
<feature type="transmembrane region" description="Helical" evidence="3">
    <location>
        <begin position="63"/>
        <end position="85"/>
    </location>
</feature>
<evidence type="ECO:0000256" key="1">
    <source>
        <dbReference type="ARBA" id="ARBA00010692"/>
    </source>
</evidence>
<evidence type="ECO:0000256" key="3">
    <source>
        <dbReference type="SAM" id="Phobius"/>
    </source>
</evidence>
<dbReference type="Proteomes" id="UP000199652">
    <property type="component" value="Unassembled WGS sequence"/>
</dbReference>
<sequence length="191" mass="20400">MTEKHPSLIKTKKMVLCALFAALVAIGAFIQIPIPNLDYFTLQFFFVLLAGMLLGPRLGALSIAVYVAIGLLGLPIFAAGGGPAYILRPSFGYLLGFIVAAGVTGLIAGQSDSPHVKHLLIASLGGFLITYGIGLTYKYFILNFYMGEPMPLGLIFLSAFPLDIPGDLILCLIASITGTRLIPRLRRSINA</sequence>
<dbReference type="PANTHER" id="PTHR34295:SF1">
    <property type="entry name" value="BIOTIN TRANSPORTER BIOY"/>
    <property type="match status" value="1"/>
</dbReference>
<protein>
    <recommendedName>
        <fullName evidence="2">Biotin transporter</fullName>
    </recommendedName>
</protein>
<evidence type="ECO:0000256" key="2">
    <source>
        <dbReference type="PIRNR" id="PIRNR016661"/>
    </source>
</evidence>
<dbReference type="InterPro" id="IPR003784">
    <property type="entry name" value="BioY"/>
</dbReference>
<feature type="transmembrane region" description="Helical" evidence="3">
    <location>
        <begin position="120"/>
        <end position="140"/>
    </location>
</feature>
<comment type="similarity">
    <text evidence="1 2">Belongs to the BioY family.</text>
</comment>
<keyword evidence="5" id="KW-1185">Reference proteome</keyword>
<dbReference type="RefSeq" id="WP_090243364.1">
    <property type="nucleotide sequence ID" value="NZ_FNOU01000003.1"/>
</dbReference>
<dbReference type="OrthoDB" id="9803495at2"/>
<organism evidence="4 5">
    <name type="scientific">Eubacterium barkeri</name>
    <name type="common">Clostridium barkeri</name>
    <dbReference type="NCBI Taxonomy" id="1528"/>
    <lineage>
        <taxon>Bacteria</taxon>
        <taxon>Bacillati</taxon>
        <taxon>Bacillota</taxon>
        <taxon>Clostridia</taxon>
        <taxon>Eubacteriales</taxon>
        <taxon>Eubacteriaceae</taxon>
        <taxon>Eubacterium</taxon>
    </lineage>
</organism>
<keyword evidence="3" id="KW-0812">Transmembrane</keyword>
<dbReference type="GO" id="GO:0015225">
    <property type="term" value="F:biotin transmembrane transporter activity"/>
    <property type="evidence" value="ECO:0007669"/>
    <property type="project" value="UniProtKB-UniRule"/>
</dbReference>
<dbReference type="Pfam" id="PF02632">
    <property type="entry name" value="BioY"/>
    <property type="match status" value="1"/>
</dbReference>
<proteinExistence type="inferred from homology"/>
<feature type="transmembrane region" description="Helical" evidence="3">
    <location>
        <begin position="152"/>
        <end position="177"/>
    </location>
</feature>
<dbReference type="PANTHER" id="PTHR34295">
    <property type="entry name" value="BIOTIN TRANSPORTER BIOY"/>
    <property type="match status" value="1"/>
</dbReference>
<comment type="subcellular location">
    <subcellularLocation>
        <location evidence="2">Cell membrane</location>
        <topology evidence="2">Multi-pass membrane protein</topology>
    </subcellularLocation>
</comment>
<dbReference type="AlphaFoldDB" id="A0A1H3CI29"/>
<keyword evidence="2 3" id="KW-0472">Membrane</keyword>
<reference evidence="5" key="1">
    <citation type="submission" date="2016-10" db="EMBL/GenBank/DDBJ databases">
        <authorList>
            <person name="Varghese N."/>
            <person name="Submissions S."/>
        </authorList>
    </citation>
    <scope>NUCLEOTIDE SEQUENCE [LARGE SCALE GENOMIC DNA]</scope>
    <source>
        <strain evidence="5">VPI 5359</strain>
    </source>
</reference>
<feature type="transmembrane region" description="Helical" evidence="3">
    <location>
        <begin position="40"/>
        <end position="56"/>
    </location>
</feature>
<dbReference type="EMBL" id="FNOU01000003">
    <property type="protein sequence ID" value="SDX53558.1"/>
    <property type="molecule type" value="Genomic_DNA"/>
</dbReference>
<evidence type="ECO:0000313" key="5">
    <source>
        <dbReference type="Proteomes" id="UP000199652"/>
    </source>
</evidence>
<dbReference type="STRING" id="1528.SAMN04488579_103104"/>
<gene>
    <name evidence="4" type="ORF">SAMN04488579_103104</name>
</gene>
<dbReference type="PIRSF" id="PIRSF016661">
    <property type="entry name" value="BioY"/>
    <property type="match status" value="1"/>
</dbReference>
<name>A0A1H3CI29_EUBBA</name>
<keyword evidence="3" id="KW-1133">Transmembrane helix</keyword>
<feature type="transmembrane region" description="Helical" evidence="3">
    <location>
        <begin position="91"/>
        <end position="108"/>
    </location>
</feature>
<keyword evidence="2" id="KW-0813">Transport</keyword>
<dbReference type="Gene3D" id="1.10.1760.20">
    <property type="match status" value="1"/>
</dbReference>
<accession>A0A1H3CI29</accession>
<keyword evidence="2" id="KW-1003">Cell membrane</keyword>
<dbReference type="GO" id="GO:0005886">
    <property type="term" value="C:plasma membrane"/>
    <property type="evidence" value="ECO:0007669"/>
    <property type="project" value="UniProtKB-SubCell"/>
</dbReference>